<feature type="compositionally biased region" description="Basic residues" evidence="2">
    <location>
        <begin position="1"/>
        <end position="14"/>
    </location>
</feature>
<dbReference type="InterPro" id="IPR050907">
    <property type="entry name" value="SRSF"/>
</dbReference>
<dbReference type="Pfam" id="PF00076">
    <property type="entry name" value="RRM_1"/>
    <property type="match status" value="2"/>
</dbReference>
<reference evidence="4 5" key="1">
    <citation type="submission" date="2022-09" db="EMBL/GenBank/DDBJ databases">
        <authorList>
            <person name="Palmer J.M."/>
        </authorList>
    </citation>
    <scope>NUCLEOTIDE SEQUENCE [LARGE SCALE GENOMIC DNA]</scope>
    <source>
        <strain evidence="4 5">DSM 7382</strain>
    </source>
</reference>
<evidence type="ECO:0000313" key="5">
    <source>
        <dbReference type="Proteomes" id="UP001385951"/>
    </source>
</evidence>
<feature type="compositionally biased region" description="Basic residues" evidence="2">
    <location>
        <begin position="427"/>
        <end position="441"/>
    </location>
</feature>
<feature type="compositionally biased region" description="Polar residues" evidence="2">
    <location>
        <begin position="442"/>
        <end position="459"/>
    </location>
</feature>
<proteinExistence type="predicted"/>
<evidence type="ECO:0000259" key="3">
    <source>
        <dbReference type="PROSITE" id="PS50102"/>
    </source>
</evidence>
<feature type="compositionally biased region" description="Polar residues" evidence="2">
    <location>
        <begin position="581"/>
        <end position="590"/>
    </location>
</feature>
<sequence>MKPSSLRKIKARSKRIIDSKCKEESAAGDETYNLPSSVGGASSSESLPDITEEAISDDKKSIPIHAGEFQQVEEADSNQSTIVPSMMLLKISQTMSDESDNEASMDKENQAPIKNVRVTKHFEKWGDLSTVKVLRDTSNRPYAFVQYTNDNDCKRAIKLGQDSLLSGRRLRCEAAKVNRTLFISSSSKLSENGLKEYLSIFGEFDDIKPSDSDGLVLTSNPEETFKNWFVKFTYRDDAIRAYANLTEKSDLEVEWAQNLDEGHYEVLHHFNPKNESGSQSKSYGFDRFSIFIGQLNSNITNEELTDRFKIHGNIKDLSIIRKENNTFAFITYDDESAAASAVERENHSMLKDKTMHVQYREVHHSKIKPNSTPQLGFAHAPPPINLMKRINSNNKPKSLLFENPTKSHYLYQPPQHRQNHQRQNQSHSKHPYQRQLHHTSFKTKSNINDVVSSNGQSKFSGYGSPKSYKIFHENSPKKPLRASGGLFDYKRNGNIKEKGKDQASYSKKDFFGLEHDNRKSYNIFNDIGKSVSKVENRLSKHESPTPPETMQSESRHFLRSGSSPSTNTFSDRSEPLGMSQADPTIQASEVSSEKTTKYNNTDIPYYYYVPPNYYGYGVGNGGYTDKNSGPYGPYSYNRNTKSYQYPLYYPTHNDEYL</sequence>
<comment type="caution">
    <text evidence="4">The sequence shown here is derived from an EMBL/GenBank/DDBJ whole genome shotgun (WGS) entry which is preliminary data.</text>
</comment>
<keyword evidence="1" id="KW-0694">RNA-binding</keyword>
<feature type="region of interest" description="Disordered" evidence="2">
    <location>
        <begin position="1"/>
        <end position="49"/>
    </location>
</feature>
<feature type="domain" description="RRM" evidence="3">
    <location>
        <begin position="118"/>
        <end position="188"/>
    </location>
</feature>
<feature type="compositionally biased region" description="Polar residues" evidence="2">
    <location>
        <begin position="560"/>
        <end position="570"/>
    </location>
</feature>
<dbReference type="PANTHER" id="PTHR23147">
    <property type="entry name" value="SERINE/ARGININE RICH SPLICING FACTOR"/>
    <property type="match status" value="1"/>
</dbReference>
<dbReference type="InterPro" id="IPR035979">
    <property type="entry name" value="RBD_domain_sf"/>
</dbReference>
<evidence type="ECO:0000256" key="2">
    <source>
        <dbReference type="SAM" id="MobiDB-lite"/>
    </source>
</evidence>
<gene>
    <name evidence="4" type="ORF">QCA50_012966</name>
</gene>
<feature type="region of interest" description="Disordered" evidence="2">
    <location>
        <begin position="409"/>
        <end position="461"/>
    </location>
</feature>
<dbReference type="GO" id="GO:0003723">
    <property type="term" value="F:RNA binding"/>
    <property type="evidence" value="ECO:0007669"/>
    <property type="project" value="UniProtKB-UniRule"/>
</dbReference>
<feature type="compositionally biased region" description="Low complexity" evidence="2">
    <location>
        <begin position="36"/>
        <end position="46"/>
    </location>
</feature>
<organism evidence="4 5">
    <name type="scientific">Cerrena zonata</name>
    <dbReference type="NCBI Taxonomy" id="2478898"/>
    <lineage>
        <taxon>Eukaryota</taxon>
        <taxon>Fungi</taxon>
        <taxon>Dikarya</taxon>
        <taxon>Basidiomycota</taxon>
        <taxon>Agaricomycotina</taxon>
        <taxon>Agaricomycetes</taxon>
        <taxon>Polyporales</taxon>
        <taxon>Cerrenaceae</taxon>
        <taxon>Cerrena</taxon>
    </lineage>
</organism>
<dbReference type="Gene3D" id="3.30.70.330">
    <property type="match status" value="3"/>
</dbReference>
<dbReference type="Proteomes" id="UP001385951">
    <property type="component" value="Unassembled WGS sequence"/>
</dbReference>
<protein>
    <recommendedName>
        <fullName evidence="3">RRM domain-containing protein</fullName>
    </recommendedName>
</protein>
<dbReference type="SUPFAM" id="SSF54928">
    <property type="entry name" value="RNA-binding domain, RBD"/>
    <property type="match status" value="2"/>
</dbReference>
<feature type="compositionally biased region" description="Basic and acidic residues" evidence="2">
    <location>
        <begin position="15"/>
        <end position="25"/>
    </location>
</feature>
<dbReference type="PROSITE" id="PS50102">
    <property type="entry name" value="RRM"/>
    <property type="match status" value="3"/>
</dbReference>
<feature type="domain" description="RRM" evidence="3">
    <location>
        <begin position="179"/>
        <end position="258"/>
    </location>
</feature>
<dbReference type="SMART" id="SM00360">
    <property type="entry name" value="RRM"/>
    <property type="match status" value="3"/>
</dbReference>
<evidence type="ECO:0000313" key="4">
    <source>
        <dbReference type="EMBL" id="KAK7683990.1"/>
    </source>
</evidence>
<dbReference type="InterPro" id="IPR000504">
    <property type="entry name" value="RRM_dom"/>
</dbReference>
<keyword evidence="5" id="KW-1185">Reference proteome</keyword>
<dbReference type="EMBL" id="JASBNA010000028">
    <property type="protein sequence ID" value="KAK7683990.1"/>
    <property type="molecule type" value="Genomic_DNA"/>
</dbReference>
<dbReference type="InterPro" id="IPR012677">
    <property type="entry name" value="Nucleotide-bd_a/b_plait_sf"/>
</dbReference>
<accession>A0AAW0FYS4</accession>
<dbReference type="CDD" id="cd00590">
    <property type="entry name" value="RRM_SF"/>
    <property type="match status" value="1"/>
</dbReference>
<feature type="region of interest" description="Disordered" evidence="2">
    <location>
        <begin position="535"/>
        <end position="594"/>
    </location>
</feature>
<evidence type="ECO:0000256" key="1">
    <source>
        <dbReference type="PROSITE-ProRule" id="PRU00176"/>
    </source>
</evidence>
<dbReference type="AlphaFoldDB" id="A0AAW0FYS4"/>
<feature type="compositionally biased region" description="Low complexity" evidence="2">
    <location>
        <begin position="412"/>
        <end position="425"/>
    </location>
</feature>
<name>A0AAW0FYS4_9APHY</name>
<feature type="domain" description="RRM" evidence="3">
    <location>
        <begin position="288"/>
        <end position="362"/>
    </location>
</feature>